<dbReference type="PANTHER" id="PTHR13754:SF13">
    <property type="entry name" value="METALLO-BETA-LACTAMASE SUPERFAMILY PROTEIN (AFU_ORTHOLOGUE AFUA_3G07630)"/>
    <property type="match status" value="1"/>
</dbReference>
<proteinExistence type="predicted"/>
<dbReference type="Gene3D" id="3.60.15.10">
    <property type="entry name" value="Ribonuclease Z/Hydroxyacylglutathione hydrolase-like"/>
    <property type="match status" value="1"/>
</dbReference>
<dbReference type="InterPro" id="IPR036866">
    <property type="entry name" value="RibonucZ/Hydroxyglut_hydro"/>
</dbReference>
<dbReference type="SUPFAM" id="SSF56281">
    <property type="entry name" value="Metallo-hydrolase/oxidoreductase"/>
    <property type="match status" value="1"/>
</dbReference>
<name>A0AAJ8BUD5_ASPNG</name>
<gene>
    <name evidence="1" type="ORF">An02g12600</name>
</gene>
<reference evidence="1" key="2">
    <citation type="submission" date="2025-08" db="UniProtKB">
        <authorList>
            <consortium name="RefSeq"/>
        </authorList>
    </citation>
    <scope>IDENTIFICATION</scope>
</reference>
<protein>
    <recommendedName>
        <fullName evidence="2">Metallo-beta-lactamase superfamily protein</fullName>
    </recommendedName>
</protein>
<dbReference type="GeneID" id="4979800"/>
<evidence type="ECO:0008006" key="2">
    <source>
        <dbReference type="Google" id="ProtNLM"/>
    </source>
</evidence>
<dbReference type="VEuPathDB" id="FungiDB:An02g12600"/>
<reference evidence="1" key="1">
    <citation type="submission" date="2025-02" db="EMBL/GenBank/DDBJ databases">
        <authorList>
            <consortium name="NCBI Genome Project"/>
        </authorList>
    </citation>
    <scope>NUCLEOTIDE SEQUENCE</scope>
</reference>
<dbReference type="AlphaFoldDB" id="A0AAJ8BUD5"/>
<dbReference type="PANTHER" id="PTHR13754">
    <property type="entry name" value="METALLO-BETA-LACTAMASE SUPERFAMILY PROTEIN"/>
    <property type="match status" value="1"/>
</dbReference>
<organism evidence="1">
    <name type="scientific">Aspergillus niger</name>
    <dbReference type="NCBI Taxonomy" id="5061"/>
    <lineage>
        <taxon>Eukaryota</taxon>
        <taxon>Fungi</taxon>
        <taxon>Dikarya</taxon>
        <taxon>Ascomycota</taxon>
        <taxon>Pezizomycotina</taxon>
        <taxon>Eurotiomycetes</taxon>
        <taxon>Eurotiomycetidae</taxon>
        <taxon>Eurotiales</taxon>
        <taxon>Aspergillaceae</taxon>
        <taxon>Aspergillus</taxon>
        <taxon>Aspergillus subgen. Circumdati</taxon>
    </lineage>
</organism>
<sequence>MLIYTDSFKLHLYKQKITSKMSASSLVDLDSLEATILIDNDLDPMSPVPPDTVEVTGLMRTLATSSPHDIHDRGDAHKELQMEDICCSAHELSILVTATKDNKQHTILFDAGPEGDAWERNVKRLRPDLASVEVVQLSHWHRDHSVGLVCAKWVNAGGLQRAIEMITDAKKKAGGNSSATIVDLHPDRPDYRGMAIGNNIISLQADPSFEELEAAGGVVQKHADAHTVLDDLFFISGEIPRRTGYEHGLKGGMRFDAEEKDWFSDEGIADERFLMCRLNDKGIVMFTACSHAGVVNCAQHAVDSLDGEVPLHAIVGGFHLATSETSQMESTVRDLKRLDPAVILPGHCSGWRAKFAIERISLGLIVMMDAGVLEMMPVWAVFQDNPSDNAWSDRRAMVTT</sequence>
<dbReference type="InterPro" id="IPR052926">
    <property type="entry name" value="Metallo-beta-lactamase_dom"/>
</dbReference>
<dbReference type="KEGG" id="ang:An02g12600"/>
<dbReference type="RefSeq" id="XP_059603542.1">
    <property type="nucleotide sequence ID" value="XM_059746699.1"/>
</dbReference>
<dbReference type="CDD" id="cd07713">
    <property type="entry name" value="DHPS-like_MBL-fold"/>
    <property type="match status" value="1"/>
</dbReference>
<dbReference type="InterPro" id="IPR041712">
    <property type="entry name" value="DHPS-like_MBL-fold"/>
</dbReference>
<evidence type="ECO:0000313" key="1">
    <source>
        <dbReference type="RefSeq" id="XP_059603542.1"/>
    </source>
</evidence>
<accession>A0AAJ8BUD5</accession>